<dbReference type="InterPro" id="IPR002575">
    <property type="entry name" value="Aminoglycoside_PTrfase"/>
</dbReference>
<evidence type="ECO:0000313" key="3">
    <source>
        <dbReference type="Proteomes" id="UP000218427"/>
    </source>
</evidence>
<gene>
    <name evidence="2" type="ORF">AWR36_008740</name>
</gene>
<feature type="domain" description="Aminoglycoside phosphotransferase" evidence="1">
    <location>
        <begin position="24"/>
        <end position="245"/>
    </location>
</feature>
<organism evidence="2 3">
    <name type="scientific">Microbulbifer flavimaris</name>
    <dbReference type="NCBI Taxonomy" id="1781068"/>
    <lineage>
        <taxon>Bacteria</taxon>
        <taxon>Pseudomonadati</taxon>
        <taxon>Pseudomonadota</taxon>
        <taxon>Gammaproteobacteria</taxon>
        <taxon>Cellvibrionales</taxon>
        <taxon>Microbulbiferaceae</taxon>
        <taxon>Microbulbifer</taxon>
    </lineage>
</organism>
<keyword evidence="3" id="KW-1185">Reference proteome</keyword>
<dbReference type="SUPFAM" id="SSF56112">
    <property type="entry name" value="Protein kinase-like (PK-like)"/>
    <property type="match status" value="1"/>
</dbReference>
<dbReference type="Gene3D" id="3.90.1200.10">
    <property type="match status" value="1"/>
</dbReference>
<sequence>MTRNLRDIIPGDWSLWSDTEPRVIKPLDGGLTNQSYLLASSQGQLVLRRNSAISRALDLNRSAEADALRHADAAGLCAPLIHCDPLRQYLVTRYIEGVSWRSEEPTALQRLAALLRGIHALPAIDTRLNIEEKIEAYWQSVNSQSGFYPALSALDKVVRKHIDQARALSEGDSLCHNDLSRGNLICTAAERVYALDWEYAAMGDPFYELAVIIEEHKMGEPQQECLLADYLQRPVAASDWRRLQHWRVIYEYLSVLWYAVQFSTGAMADPNVREEIFRRVRQLSVNGSMPNG</sequence>
<evidence type="ECO:0000313" key="2">
    <source>
        <dbReference type="EMBL" id="PCO06065.1"/>
    </source>
</evidence>
<comment type="caution">
    <text evidence="2">The sequence shown here is derived from an EMBL/GenBank/DDBJ whole genome shotgun (WGS) entry which is preliminary data.</text>
</comment>
<dbReference type="Gene3D" id="3.30.200.20">
    <property type="entry name" value="Phosphorylase Kinase, domain 1"/>
    <property type="match status" value="1"/>
</dbReference>
<name>A0ABX4I0X8_9GAMM</name>
<reference evidence="2" key="1">
    <citation type="submission" date="2017-08" db="EMBL/GenBank/DDBJ databases">
        <title>Microbulbifer marisrubri sp. nov., a halophilic alphaproteobacterium isolated from marine sediment of the Yellow Sea, China.</title>
        <authorList>
            <person name="Zhang G."/>
            <person name="Xiong Q."/>
        </authorList>
    </citation>
    <scope>NUCLEOTIDE SEQUENCE [LARGE SCALE GENOMIC DNA]</scope>
    <source>
        <strain evidence="2">WRN-8</strain>
    </source>
</reference>
<dbReference type="InterPro" id="IPR011009">
    <property type="entry name" value="Kinase-like_dom_sf"/>
</dbReference>
<evidence type="ECO:0000259" key="1">
    <source>
        <dbReference type="Pfam" id="PF01636"/>
    </source>
</evidence>
<dbReference type="Pfam" id="PF01636">
    <property type="entry name" value="APH"/>
    <property type="match status" value="1"/>
</dbReference>
<dbReference type="CDD" id="cd05151">
    <property type="entry name" value="ChoK-like"/>
    <property type="match status" value="1"/>
</dbReference>
<dbReference type="RefSeq" id="WP_067083765.1">
    <property type="nucleotide sequence ID" value="NZ_LRFG02000002.1"/>
</dbReference>
<dbReference type="InterPro" id="IPR052077">
    <property type="entry name" value="CcrZ_PhaseVar_Mediator"/>
</dbReference>
<dbReference type="EMBL" id="LRFG02000002">
    <property type="protein sequence ID" value="PCO06065.1"/>
    <property type="molecule type" value="Genomic_DNA"/>
</dbReference>
<dbReference type="Proteomes" id="UP000218427">
    <property type="component" value="Unassembled WGS sequence"/>
</dbReference>
<protein>
    <recommendedName>
        <fullName evidence="1">Aminoglycoside phosphotransferase domain-containing protein</fullName>
    </recommendedName>
</protein>
<dbReference type="PANTHER" id="PTHR40086:SF1">
    <property type="entry name" value="CELL CYCLE REGULATOR CCRZ"/>
    <property type="match status" value="1"/>
</dbReference>
<accession>A0ABX4I0X8</accession>
<dbReference type="PANTHER" id="PTHR40086">
    <property type="entry name" value="PHOSPHOTRANSFERASE YTMP-RELATED"/>
    <property type="match status" value="1"/>
</dbReference>
<proteinExistence type="predicted"/>